<keyword evidence="3" id="KW-0378">Hydrolase</keyword>
<evidence type="ECO:0000313" key="9">
    <source>
        <dbReference type="EMBL" id="MFD1926644.1"/>
    </source>
</evidence>
<dbReference type="Proteomes" id="UP001597218">
    <property type="component" value="Unassembled WGS sequence"/>
</dbReference>
<feature type="coiled-coil region" evidence="6">
    <location>
        <begin position="546"/>
        <end position="576"/>
    </location>
</feature>
<dbReference type="Gene3D" id="3.40.50.300">
    <property type="entry name" value="P-loop containing nucleotide triphosphate hydrolases"/>
    <property type="match status" value="3"/>
</dbReference>
<dbReference type="InterPro" id="IPR027417">
    <property type="entry name" value="P-loop_NTPase"/>
</dbReference>
<feature type="domain" description="DNA2/NAM7 helicase-like C-terminal" evidence="8">
    <location>
        <begin position="1022"/>
        <end position="1237"/>
    </location>
</feature>
<keyword evidence="6" id="KW-0175">Coiled coil</keyword>
<comment type="similarity">
    <text evidence="1">Belongs to the DNA2/NAM7 helicase family.</text>
</comment>
<dbReference type="SUPFAM" id="SSF52540">
    <property type="entry name" value="P-loop containing nucleoside triphosphate hydrolases"/>
    <property type="match status" value="1"/>
</dbReference>
<evidence type="ECO:0000256" key="6">
    <source>
        <dbReference type="SAM" id="Coils"/>
    </source>
</evidence>
<sequence length="1275" mass="147258">MNHEVSTNKIMPCSLSVTDTARKGMMKIARDEHSFFAIQNGFNVYIEKRPENRNGNMSFRIFFDNQSNDVLSKRIEDKVAVMECIYKNEGFLATGFHVRGKRETVRTNRRLFAKLKFHLGRNSSVTMPMDLYTSLRELPIAEDRSEYVKKRIASWEGYLRIQEKNADVDDITTAFSNVRYNDDFSKLTIVCKNLKTNDWKTIRGFSAKMQGSSHDIGNVTNVKKSKQTIEIELSRKYQDLLRRNEWQPKAFKEIVFSNFAELSQVRRLRKGFKDLEDGLAANANLERILFEERPTVRISKPKKDLVFHNELNTFQKEAVTGAMTSNDLYVIQGPPGTGKTTVISEICHQNVKAGLRTLVASQANLAVDNALGRLLSHQDIRILRYGRTESIEEEGKKFIEENVALNWKSQTIDAVKNQLGNHLKKEHQLNINLNESKEQLLVLETELATLDEKIREIDITKNEYQAYSDKIQKCNENLVFTQREQEELVNIHTKLSINTNELCSEITKIEKLLQAENISSEKIMKMETLEKELVLLKKYISHSETIELIKHEEASLEKLKKDVELEQMKMKRMQELVAEIQLITKLNKLERSLNTAEIILPFELTRKITTLNELISVLKSTGVQDTYADWKTLINRLEIAIAKIGIVLKKNGFIKQPVRNKGNSKPSTVKEIHVLIDRVGGFLIDDSVKQFLESRNYSPEKYEYLEKLSIALEVLTQKLNYSQSKIGNVENSKHMYTMIKNEVTAFLEHSIFKMKTDVNEHQIVIEGHELELSTLKQKASAVGYVKEMTTIASAIEELARKEEMHSNYVTAKKALEEHSLHVQKKKLENEQVLVLLADNTLKIQNVNEKLKGIQLEMLELEETRTVLADLLEENPEELREEVSARYYKQLNSIEKMQMEKKRFPAMQSLQQEWLDLLMEANAYDLDEIRKMYVRHANVIGTTCVASARRDFMEEYPTFDVVIIDEVSKATPPELLLPMLKGKKIILVGDHHQLPPLVGQETLEEFLVEIDSPEEKNELNKLLKESLFERLFRTLPKQNKTMLGIQYRMHESIMQTITPFYEEANYSLKCGLADSNVSRDHLLSSRFVNRKNHVLWFDMPNEPNYFEDKVKGGTSRFNQSELIMIKELLLDLNEASGKLKVDGLMKPNAKKSIGVISFYGEQVKRINRLIDQELMPEHLHCRTGSVDKFQGMEMDVIILSFVRNHRDKGGDIGFAKDYRRLNVALSRARELLIIVGSSEMFTLRVKDAHSKKMYGRLLEHIKSENGFRDSKGNIRM</sequence>
<reference evidence="10" key="1">
    <citation type="journal article" date="2019" name="Int. J. Syst. Evol. Microbiol.">
        <title>The Global Catalogue of Microorganisms (GCM) 10K type strain sequencing project: providing services to taxonomists for standard genome sequencing and annotation.</title>
        <authorList>
            <consortium name="The Broad Institute Genomics Platform"/>
            <consortium name="The Broad Institute Genome Sequencing Center for Infectious Disease"/>
            <person name="Wu L."/>
            <person name="Ma J."/>
        </authorList>
    </citation>
    <scope>NUCLEOTIDE SEQUENCE [LARGE SCALE GENOMIC DNA]</scope>
    <source>
        <strain evidence="10">CGMCC 4.7177</strain>
    </source>
</reference>
<keyword evidence="5" id="KW-0067">ATP-binding</keyword>
<dbReference type="InterPro" id="IPR047187">
    <property type="entry name" value="SF1_C_Upf1"/>
</dbReference>
<dbReference type="InterPro" id="IPR041679">
    <property type="entry name" value="DNA2/NAM7-like_C"/>
</dbReference>
<keyword evidence="2" id="KW-0547">Nucleotide-binding</keyword>
<dbReference type="Pfam" id="PF13086">
    <property type="entry name" value="AAA_11"/>
    <property type="match status" value="2"/>
</dbReference>
<evidence type="ECO:0000259" key="8">
    <source>
        <dbReference type="Pfam" id="PF13087"/>
    </source>
</evidence>
<feature type="coiled-coil region" evidence="6">
    <location>
        <begin position="426"/>
        <end position="484"/>
    </location>
</feature>
<evidence type="ECO:0000256" key="2">
    <source>
        <dbReference type="ARBA" id="ARBA00022741"/>
    </source>
</evidence>
<dbReference type="InterPro" id="IPR050534">
    <property type="entry name" value="Coronavir_polyprotein_1ab"/>
</dbReference>
<feature type="domain" description="DNA2/NAM7 helicase helicase" evidence="7">
    <location>
        <begin position="311"/>
        <end position="482"/>
    </location>
</feature>
<evidence type="ECO:0000259" key="7">
    <source>
        <dbReference type="Pfam" id="PF13086"/>
    </source>
</evidence>
<dbReference type="Pfam" id="PF13087">
    <property type="entry name" value="AAA_12"/>
    <property type="match status" value="1"/>
</dbReference>
<accession>A0ABW4SCK0</accession>
<evidence type="ECO:0000256" key="3">
    <source>
        <dbReference type="ARBA" id="ARBA00022801"/>
    </source>
</evidence>
<organism evidence="9 10">
    <name type="scientific">Sporosarcina siberiensis</name>
    <dbReference type="NCBI Taxonomy" id="1365606"/>
    <lineage>
        <taxon>Bacteria</taxon>
        <taxon>Bacillati</taxon>
        <taxon>Bacillota</taxon>
        <taxon>Bacilli</taxon>
        <taxon>Bacillales</taxon>
        <taxon>Caryophanaceae</taxon>
        <taxon>Sporosarcina</taxon>
    </lineage>
</organism>
<comment type="caution">
    <text evidence="9">The sequence shown here is derived from an EMBL/GenBank/DDBJ whole genome shotgun (WGS) entry which is preliminary data.</text>
</comment>
<dbReference type="InterPro" id="IPR041677">
    <property type="entry name" value="DNA2/NAM7_AAA_11"/>
</dbReference>
<evidence type="ECO:0000256" key="1">
    <source>
        <dbReference type="ARBA" id="ARBA00007913"/>
    </source>
</evidence>
<protein>
    <submittedName>
        <fullName evidence="9">AAA domain-containing protein</fullName>
    </submittedName>
</protein>
<name>A0ABW4SCK0_9BACL</name>
<dbReference type="RefSeq" id="WP_381535294.1">
    <property type="nucleotide sequence ID" value="NZ_JBHUGI010000002.1"/>
</dbReference>
<evidence type="ECO:0000256" key="4">
    <source>
        <dbReference type="ARBA" id="ARBA00022806"/>
    </source>
</evidence>
<proteinExistence type="inferred from homology"/>
<evidence type="ECO:0000313" key="10">
    <source>
        <dbReference type="Proteomes" id="UP001597218"/>
    </source>
</evidence>
<gene>
    <name evidence="9" type="ORF">ACFSFY_00965</name>
</gene>
<dbReference type="PANTHER" id="PTHR43788:SF8">
    <property type="entry name" value="DNA-BINDING PROTEIN SMUBP-2"/>
    <property type="match status" value="1"/>
</dbReference>
<feature type="domain" description="DNA2/NAM7 helicase helicase" evidence="7">
    <location>
        <begin position="826"/>
        <end position="997"/>
    </location>
</feature>
<dbReference type="EMBL" id="JBHUGI010000002">
    <property type="protein sequence ID" value="MFD1926644.1"/>
    <property type="molecule type" value="Genomic_DNA"/>
</dbReference>
<keyword evidence="10" id="KW-1185">Reference proteome</keyword>
<dbReference type="CDD" id="cd18808">
    <property type="entry name" value="SF1_C_Upf1"/>
    <property type="match status" value="1"/>
</dbReference>
<dbReference type="CDD" id="cd17934">
    <property type="entry name" value="DEXXQc_Upf1-like"/>
    <property type="match status" value="1"/>
</dbReference>
<dbReference type="PANTHER" id="PTHR43788">
    <property type="entry name" value="DNA2/NAM7 HELICASE FAMILY MEMBER"/>
    <property type="match status" value="1"/>
</dbReference>
<keyword evidence="4" id="KW-0347">Helicase</keyword>
<evidence type="ECO:0000256" key="5">
    <source>
        <dbReference type="ARBA" id="ARBA00022840"/>
    </source>
</evidence>